<feature type="region of interest" description="Disordered" evidence="1">
    <location>
        <begin position="133"/>
        <end position="165"/>
    </location>
</feature>
<proteinExistence type="predicted"/>
<dbReference type="CDD" id="cd06661">
    <property type="entry name" value="GGCT_like"/>
    <property type="match status" value="1"/>
</dbReference>
<evidence type="ECO:0000313" key="3">
    <source>
        <dbReference type="EMBL" id="WTU42552.1"/>
    </source>
</evidence>
<sequence>MTPADGPPRDGGLPFFVYGTLRPGERYYLRLLTGRTASEAPARLPGAVLYEGPGYPYATRGDGVVTGALITPLPEEYGQVLRVLDQLEECYGPGDPRNLYDRVARTVELPGGGTARAWVYLAAAPLARELRTHGTPLPSGDWLSARRPAPAPPRSPSARGNADRA</sequence>
<reference evidence="3" key="1">
    <citation type="submission" date="2022-10" db="EMBL/GenBank/DDBJ databases">
        <title>The complete genomes of actinobacterial strains from the NBC collection.</title>
        <authorList>
            <person name="Joergensen T.S."/>
            <person name="Alvarez Arevalo M."/>
            <person name="Sterndorff E.B."/>
            <person name="Faurdal D."/>
            <person name="Vuksanovic O."/>
            <person name="Mourched A.-S."/>
            <person name="Charusanti P."/>
            <person name="Shaw S."/>
            <person name="Blin K."/>
            <person name="Weber T."/>
        </authorList>
    </citation>
    <scope>NUCLEOTIDE SEQUENCE</scope>
    <source>
        <strain evidence="3">NBC_00060</strain>
    </source>
</reference>
<dbReference type="AlphaFoldDB" id="A0AAU2H5I9"/>
<dbReference type="Gene3D" id="3.10.490.10">
    <property type="entry name" value="Gamma-glutamyl cyclotransferase-like"/>
    <property type="match status" value="1"/>
</dbReference>
<name>A0AAU2H5I9_9ACTN</name>
<dbReference type="InterPro" id="IPR036568">
    <property type="entry name" value="GGCT-like_sf"/>
</dbReference>
<evidence type="ECO:0000256" key="1">
    <source>
        <dbReference type="SAM" id="MobiDB-lite"/>
    </source>
</evidence>
<gene>
    <name evidence="3" type="ORF">OHV25_24755</name>
</gene>
<feature type="domain" description="Gamma-glutamylcyclotransferase AIG2-like" evidence="2">
    <location>
        <begin position="15"/>
        <end position="143"/>
    </location>
</feature>
<dbReference type="InterPro" id="IPR009288">
    <property type="entry name" value="AIG2-like_dom"/>
</dbReference>
<dbReference type="EMBL" id="CP108253">
    <property type="protein sequence ID" value="WTU42552.1"/>
    <property type="molecule type" value="Genomic_DNA"/>
</dbReference>
<organism evidence="3">
    <name type="scientific">Streptomyces sp. NBC_00060</name>
    <dbReference type="NCBI Taxonomy" id="2975636"/>
    <lineage>
        <taxon>Bacteria</taxon>
        <taxon>Bacillati</taxon>
        <taxon>Actinomycetota</taxon>
        <taxon>Actinomycetes</taxon>
        <taxon>Kitasatosporales</taxon>
        <taxon>Streptomycetaceae</taxon>
        <taxon>Streptomyces</taxon>
    </lineage>
</organism>
<accession>A0AAU2H5I9</accession>
<protein>
    <submittedName>
        <fullName evidence="3">Gamma-glutamylcyclotransferase</fullName>
    </submittedName>
</protein>
<dbReference type="SUPFAM" id="SSF110857">
    <property type="entry name" value="Gamma-glutamyl cyclotransferase-like"/>
    <property type="match status" value="1"/>
</dbReference>
<dbReference type="InterPro" id="IPR013024">
    <property type="entry name" value="GGCT-like"/>
</dbReference>
<dbReference type="Pfam" id="PF06094">
    <property type="entry name" value="GGACT"/>
    <property type="match status" value="1"/>
</dbReference>
<evidence type="ECO:0000259" key="2">
    <source>
        <dbReference type="Pfam" id="PF06094"/>
    </source>
</evidence>